<organism evidence="3 4">
    <name type="scientific">Pseudomonas fluorescens</name>
    <dbReference type="NCBI Taxonomy" id="294"/>
    <lineage>
        <taxon>Bacteria</taxon>
        <taxon>Pseudomonadati</taxon>
        <taxon>Pseudomonadota</taxon>
        <taxon>Gammaproteobacteria</taxon>
        <taxon>Pseudomonadales</taxon>
        <taxon>Pseudomonadaceae</taxon>
        <taxon>Pseudomonas</taxon>
    </lineage>
</organism>
<proteinExistence type="predicted"/>
<evidence type="ECO:0000313" key="4">
    <source>
        <dbReference type="Proteomes" id="UP000281909"/>
    </source>
</evidence>
<evidence type="ECO:0008006" key="5">
    <source>
        <dbReference type="Google" id="ProtNLM"/>
    </source>
</evidence>
<feature type="transmembrane region" description="Helical" evidence="2">
    <location>
        <begin position="501"/>
        <end position="519"/>
    </location>
</feature>
<dbReference type="Pfam" id="PF14264">
    <property type="entry name" value="Glucos_trans_II"/>
    <property type="match status" value="1"/>
</dbReference>
<feature type="transmembrane region" description="Helical" evidence="2">
    <location>
        <begin position="322"/>
        <end position="342"/>
    </location>
</feature>
<feature type="transmembrane region" description="Helical" evidence="2">
    <location>
        <begin position="556"/>
        <end position="574"/>
    </location>
</feature>
<gene>
    <name evidence="3" type="ORF">NCTC9428_03812</name>
</gene>
<evidence type="ECO:0000256" key="2">
    <source>
        <dbReference type="SAM" id="Phobius"/>
    </source>
</evidence>
<feature type="transmembrane region" description="Helical" evidence="2">
    <location>
        <begin position="297"/>
        <end position="315"/>
    </location>
</feature>
<evidence type="ECO:0000256" key="1">
    <source>
        <dbReference type="SAM" id="MobiDB-lite"/>
    </source>
</evidence>
<feature type="compositionally biased region" description="Basic and acidic residues" evidence="1">
    <location>
        <begin position="1"/>
        <end position="13"/>
    </location>
</feature>
<dbReference type="Proteomes" id="UP000281909">
    <property type="component" value="Chromosome"/>
</dbReference>
<accession>A0A448DZH9</accession>
<sequence>MRYSPLKKDDSQKTIRKRKHVTTTGSSNPLKAFVKWVLSGILITLTIASILLKSTALAPVISIHTNQFPAAKSQLFFKHNEEYSERNSEISKLNNSDHSFRFTLPRFDNNVRWDPLEAAGTFYVTSATINVLGYTKPIESKNLIPLAQIAITATGDKYTQFTVPTGATDPQINIQLNGKALDKIRLVFSLAIAAFMATIILLWIKWHHRILAMLQSENRCTIALRTFIAREHFTASEFARLVAIAVTLNIIPIVNFFLSIDDEVGAFRTDPSIWIADGRWTAFLVEKFIFPQPVLPFLPNFFFYICLALSYMLLLRAFRLQLNWATTLGYAVLVAHPIWWFIGEFYSNIPSTGIGVLTLSTGIYLFSGFKPQRSKNSACIYRLLACGFLLAVAIGAYQSLAMFYISAGLAVTIFNYRDDNQQHNFVFAPTFKRSLFLFGTVACGAVIYFAINKFAQYLYPSERSYIDNFLRMQELIDTPFQIINLVMTEAFKLYSGSPQSYGVAFFSSAIILCLAIVLLVTQKTWQAACGMALLVATMLITPFLLNFVAGGIYLPLRAMLAVSFIIWIATIVILEREGMLRIFAASLTLFLLFQMLSVNAQYSASTIMATNHDRFTAEAIYTRIAKVIPNFDRTARVEVDIYGKLPFSSRYPDPSTSTMSSSFFDWDNGNASRMIRYIQLVGFGNVQPVQYQQRIGLTPEFAGMPIWPAEGSVRYKDGVVLIKMGDAVDPTHALYMENDKP</sequence>
<feature type="transmembrane region" description="Helical" evidence="2">
    <location>
        <begin position="348"/>
        <end position="369"/>
    </location>
</feature>
<keyword evidence="2" id="KW-0812">Transmembrane</keyword>
<reference evidence="3 4" key="1">
    <citation type="submission" date="2018-12" db="EMBL/GenBank/DDBJ databases">
        <authorList>
            <consortium name="Pathogen Informatics"/>
        </authorList>
    </citation>
    <scope>NUCLEOTIDE SEQUENCE [LARGE SCALE GENOMIC DNA]</scope>
    <source>
        <strain evidence="3 4">NCTC9428</strain>
    </source>
</reference>
<feature type="transmembrane region" description="Helical" evidence="2">
    <location>
        <begin position="434"/>
        <end position="451"/>
    </location>
</feature>
<name>A0A448DZH9_PSEFL</name>
<dbReference type="InterPro" id="IPR025686">
    <property type="entry name" value="Glucos_trans_II"/>
</dbReference>
<feature type="region of interest" description="Disordered" evidence="1">
    <location>
        <begin position="1"/>
        <end position="21"/>
    </location>
</feature>
<feature type="transmembrane region" description="Helical" evidence="2">
    <location>
        <begin position="33"/>
        <end position="52"/>
    </location>
</feature>
<dbReference type="AlphaFoldDB" id="A0A448DZH9"/>
<dbReference type="EMBL" id="LR134318">
    <property type="protein sequence ID" value="VEF12178.1"/>
    <property type="molecule type" value="Genomic_DNA"/>
</dbReference>
<evidence type="ECO:0000313" key="3">
    <source>
        <dbReference type="EMBL" id="VEF12178.1"/>
    </source>
</evidence>
<keyword evidence="2" id="KW-1133">Transmembrane helix</keyword>
<keyword evidence="2" id="KW-0472">Membrane</keyword>
<feature type="transmembrane region" description="Helical" evidence="2">
    <location>
        <begin position="238"/>
        <end position="258"/>
    </location>
</feature>
<feature type="transmembrane region" description="Helical" evidence="2">
    <location>
        <begin position="525"/>
        <end position="549"/>
    </location>
</feature>
<feature type="transmembrane region" description="Helical" evidence="2">
    <location>
        <begin position="186"/>
        <end position="204"/>
    </location>
</feature>
<feature type="transmembrane region" description="Helical" evidence="2">
    <location>
        <begin position="381"/>
        <end position="414"/>
    </location>
</feature>
<protein>
    <recommendedName>
        <fullName evidence="5">Glucosyl transferase GtrII family protein</fullName>
    </recommendedName>
</protein>
<feature type="transmembrane region" description="Helical" evidence="2">
    <location>
        <begin position="580"/>
        <end position="598"/>
    </location>
</feature>